<dbReference type="Proteomes" id="UP001589776">
    <property type="component" value="Unassembled WGS sequence"/>
</dbReference>
<evidence type="ECO:0000313" key="3">
    <source>
        <dbReference type="Proteomes" id="UP001589776"/>
    </source>
</evidence>
<feature type="transmembrane region" description="Helical" evidence="1">
    <location>
        <begin position="176"/>
        <end position="194"/>
    </location>
</feature>
<keyword evidence="1" id="KW-0472">Membrane</keyword>
<comment type="caution">
    <text evidence="2">The sequence shown here is derived from an EMBL/GenBank/DDBJ whole genome shotgun (WGS) entry which is preliminary data.</text>
</comment>
<evidence type="ECO:0000313" key="2">
    <source>
        <dbReference type="EMBL" id="MFC0216140.1"/>
    </source>
</evidence>
<feature type="transmembrane region" description="Helical" evidence="1">
    <location>
        <begin position="70"/>
        <end position="90"/>
    </location>
</feature>
<dbReference type="EMBL" id="JBHLWN010000110">
    <property type="protein sequence ID" value="MFC0216140.1"/>
    <property type="molecule type" value="Genomic_DNA"/>
</dbReference>
<evidence type="ECO:0000256" key="1">
    <source>
        <dbReference type="SAM" id="Phobius"/>
    </source>
</evidence>
<gene>
    <name evidence="2" type="ORF">ACFFK0_27470</name>
</gene>
<feature type="transmembrane region" description="Helical" evidence="1">
    <location>
        <begin position="291"/>
        <end position="310"/>
    </location>
</feature>
<keyword evidence="1" id="KW-0812">Transmembrane</keyword>
<feature type="transmembrane region" description="Helical" evidence="1">
    <location>
        <begin position="384"/>
        <end position="403"/>
    </location>
</feature>
<feature type="transmembrane region" description="Helical" evidence="1">
    <location>
        <begin position="316"/>
        <end position="334"/>
    </location>
</feature>
<feature type="transmembrane region" description="Helical" evidence="1">
    <location>
        <begin position="200"/>
        <end position="218"/>
    </location>
</feature>
<dbReference type="InterPro" id="IPR010288">
    <property type="entry name" value="EcsB_ABC"/>
</dbReference>
<organism evidence="2 3">
    <name type="scientific">Paenibacillus chartarius</name>
    <dbReference type="NCBI Taxonomy" id="747481"/>
    <lineage>
        <taxon>Bacteria</taxon>
        <taxon>Bacillati</taxon>
        <taxon>Bacillota</taxon>
        <taxon>Bacilli</taxon>
        <taxon>Bacillales</taxon>
        <taxon>Paenibacillaceae</taxon>
        <taxon>Paenibacillus</taxon>
    </lineage>
</organism>
<accession>A0ABV6DU07</accession>
<dbReference type="RefSeq" id="WP_377474014.1">
    <property type="nucleotide sequence ID" value="NZ_JBHLWN010000110.1"/>
</dbReference>
<reference evidence="2 3" key="1">
    <citation type="submission" date="2024-09" db="EMBL/GenBank/DDBJ databases">
        <authorList>
            <person name="Sun Q."/>
            <person name="Mori K."/>
        </authorList>
    </citation>
    <scope>NUCLEOTIDE SEQUENCE [LARGE SCALE GENOMIC DNA]</scope>
    <source>
        <strain evidence="2 3">CCM 7759</strain>
    </source>
</reference>
<protein>
    <submittedName>
        <fullName evidence="2">ABC transporter permease</fullName>
    </submittedName>
</protein>
<feature type="transmembrane region" description="Helical" evidence="1">
    <location>
        <begin position="36"/>
        <end position="54"/>
    </location>
</feature>
<dbReference type="Pfam" id="PF05975">
    <property type="entry name" value="EcsB"/>
    <property type="match status" value="1"/>
</dbReference>
<feature type="transmembrane region" description="Helical" evidence="1">
    <location>
        <begin position="355"/>
        <end position="378"/>
    </location>
</feature>
<name>A0ABV6DU07_9BACL</name>
<keyword evidence="3" id="KW-1185">Reference proteome</keyword>
<keyword evidence="1" id="KW-1133">Transmembrane helix</keyword>
<sequence length="421" mass="47707">MSLSKPEVTAGRTAGQLWRRRFTSFVQESLTYWRDVARGGFVLVLVAAVIGGAYEYGSVLRRLPDDFPDLWVVMLILAPALTFGGVRTLLKPADRVFLVPMEGRLGPYFRGAFRYSFIVQAGKTLAALTLIWPLYVHFHPGVQPLAGALATALAVKAGHLYADWQEMRLVSLRRRTALVWFRLAAAAVCVWAWFRYGLGWGWLSVGITVMLWAFLLYNSRLFTVGWDRLLQREAAQRKRLYRWFRWFTDVPQLPGPVRRRSWLGLLSRRLAVRREHTFTFLYEKTLLRTELFGMYARLLLVGLLLVGFVSELWLKSLFLAAVPLLGLVQLSALGDAHRYTFWLELYPVERRLQTSAVLGLVAPLAVLQAALQSIVYALTAPHGVWSALMPLLTLGAVLLGLRFKLRPSLQRKFERSGGADG</sequence>
<dbReference type="PIRSF" id="PIRSF037259">
    <property type="entry name" value="EcsB_ABC"/>
    <property type="match status" value="1"/>
</dbReference>
<proteinExistence type="predicted"/>